<comment type="subcellular location">
    <subcellularLocation>
        <location evidence="1">Cell membrane</location>
    </subcellularLocation>
    <subcellularLocation>
        <location evidence="2">Cytoplasm</location>
    </subcellularLocation>
</comment>
<dbReference type="SMART" id="SM00800">
    <property type="entry name" value="uDENN"/>
    <property type="match status" value="1"/>
</dbReference>
<dbReference type="InterPro" id="IPR005112">
    <property type="entry name" value="dDENN_dom"/>
</dbReference>
<dbReference type="InterPro" id="IPR043153">
    <property type="entry name" value="DENN_C"/>
</dbReference>
<keyword evidence="8" id="KW-0053">Apoptosis</keyword>
<evidence type="ECO:0000256" key="4">
    <source>
        <dbReference type="ARBA" id="ARBA00017868"/>
    </source>
</evidence>
<evidence type="ECO:0000256" key="1">
    <source>
        <dbReference type="ARBA" id="ARBA00004236"/>
    </source>
</evidence>
<keyword evidence="7" id="KW-0344">Guanine-nucleotide releasing factor</keyword>
<feature type="compositionally biased region" description="Polar residues" evidence="10">
    <location>
        <begin position="670"/>
        <end position="685"/>
    </location>
</feature>
<evidence type="ECO:0000256" key="7">
    <source>
        <dbReference type="ARBA" id="ARBA00022658"/>
    </source>
</evidence>
<dbReference type="GO" id="GO:0005085">
    <property type="term" value="F:guanyl-nucleotide exchange factor activity"/>
    <property type="evidence" value="ECO:0007669"/>
    <property type="project" value="UniProtKB-KW"/>
</dbReference>
<dbReference type="PANTHER" id="PTHR13008:SF7">
    <property type="entry name" value="MAP KINASE-ACTIVATING DEATH DOMAIN PROTEIN"/>
    <property type="match status" value="1"/>
</dbReference>
<feature type="region of interest" description="Disordered" evidence="10">
    <location>
        <begin position="539"/>
        <end position="625"/>
    </location>
</feature>
<evidence type="ECO:0000256" key="8">
    <source>
        <dbReference type="ARBA" id="ARBA00022703"/>
    </source>
</evidence>
<dbReference type="InterPro" id="IPR057469">
    <property type="entry name" value="PH_MADD"/>
</dbReference>
<feature type="compositionally biased region" description="Basic and acidic residues" evidence="10">
    <location>
        <begin position="1024"/>
        <end position="1038"/>
    </location>
</feature>
<sequence>MSDKEKELCPRLIDFLVVVGRRNRLRGNSQASTDSTTTHATVTYPEILRRYPTDDHKDFILPTDVTVFCQPEGCTTLSSRSRRGARKEPQFFVFMLTEKDSAKVRYGICLNFYQPFDRKTGAQNGVKEKRKDYNMSLTSLCLISHHPFVSIIHQLLLLLKKLIDSCNYRAAQKTGYKDIVWSILTGHWTDPIPPEAMKEIKEIETWILMLLSSPVPVPGKTKVQLEVMPMDISQIFEFALPDHTRFSLIDFPLHIPFELLGIDMALKVLTAAMLEFKVVIQSRNYNAVSMCILSIVALLYPLEYMFPVIPLLPAYMPSAEQLLLAPTPFLIGVPASFFHHRKINEMPSDVMLVDLDTNCLQVPDELYIPDLPEPDATQLKQKLRIALNQMTSTVNDNRRGSIEAAYSIDIDNVDVACRVAMVQFFNSANIFGDFSEHTRTLRLYPRPVVSLQSDSFLRSRPQCTQYITELCRTQAVEYFAECCLCPKNETFVRVQAGIESAEQVGDKSKWFSESLMPVHFTVYPNNSSLASAIHDYIREGGDMDSDDEDEVRSVESSSSIDDLVFDENPSSEHEEVTKPLAEVNDVYREPMSLELPQSESAVSIDSSISSGRSSPDSSMSTSAMDSEADFARLAENLALKSNSQGAFSFDHDTDSEYETTPVSQRRKTIHNPNSSETSSIDTPTGKNPAKSGGMRIKGLSSLTDSGEKVLGPSFMNAINGYAEKSQSVFSSVLNKTAPKAQALKERTMKPLATKIEQSQHMVRTKTQPNPTSQQTANQQSKNQQMVREFCDQALSGQSVGMFAAPKLRRLMEDESLRELVCSKLNLGLEHKLSEDEFVKEIQLTKSQFKAYVKMLKACLEGIEISFNTPGCCGLASVFHILEIAHTHYWSMGGGDTAITPSSSAPSTLVTPSEPLDVAKEVARTKLPASTIDLRTPTKPVGQIAAQPVNGDAIKPADHPTDERKSSVIPPPIPPRDAPPPVPRRVPPPSTAPPTRQPPEIPKRPPPLPPRPTSGQQPVEQLIPVEEKPKEVEKPKEEVPLTPKPAPPSTLPVGKQEPQKVLPTPSEPVRHYIYQELILTSQNPIWQNPQFWENAFVDLVAQEREIVGMDQEPSEMIDRYAALNDSEKKRLELEEDRLLSTLLHNMTAYMIMCGTGQRALQQKVRRLLGKAHIGLVCSKEINKLLDELPTTQGNFIPLKPLGSRLVQKHSFTVYPGLNAEGQMMFMEVCDDAVVLRSITGAATERWWYERLVNMTYSPKTKVLCLWRRHEDKVHMHKFHTKKCRELYQCMKSAMERAAARGKVNVEGRALGGEFPVHDTESNQGGLLQVRCDGVAVIFANSQQFIDLANIKKCNTFGGNVFLLEEFDRKKNELVQRRYYSQMADQICYAVLCVFSLAAAGHKKSEEQHHHQ</sequence>
<dbReference type="OrthoDB" id="6282239at2759"/>
<dbReference type="PROSITE" id="PS00282">
    <property type="entry name" value="KAZAL_1"/>
    <property type="match status" value="1"/>
</dbReference>
<dbReference type="GO" id="GO:0032483">
    <property type="term" value="P:regulation of Rab protein signal transduction"/>
    <property type="evidence" value="ECO:0007669"/>
    <property type="project" value="TreeGrafter"/>
</dbReference>
<evidence type="ECO:0000256" key="2">
    <source>
        <dbReference type="ARBA" id="ARBA00004496"/>
    </source>
</evidence>
<dbReference type="GO" id="GO:0042981">
    <property type="term" value="P:regulation of apoptotic process"/>
    <property type="evidence" value="ECO:0007669"/>
    <property type="project" value="TreeGrafter"/>
</dbReference>
<dbReference type="InterPro" id="IPR001194">
    <property type="entry name" value="cDENN_dom"/>
</dbReference>
<dbReference type="Gene3D" id="3.40.50.11500">
    <property type="match status" value="1"/>
</dbReference>
<dbReference type="InterPro" id="IPR005113">
    <property type="entry name" value="uDENN_dom"/>
</dbReference>
<dbReference type="InterPro" id="IPR037516">
    <property type="entry name" value="Tripartite_DENN"/>
</dbReference>
<comment type="similarity">
    <text evidence="3">Belongs to the MADD family.</text>
</comment>
<dbReference type="Gene3D" id="3.30.450.200">
    <property type="match status" value="1"/>
</dbReference>
<dbReference type="InterPro" id="IPR039980">
    <property type="entry name" value="MADD"/>
</dbReference>
<gene>
    <name evidence="12" type="ORF">CAMP_LOCUS17672</name>
</gene>
<dbReference type="GO" id="GO:0005829">
    <property type="term" value="C:cytosol"/>
    <property type="evidence" value="ECO:0007669"/>
    <property type="project" value="TreeGrafter"/>
</dbReference>
<dbReference type="EMBL" id="CANHGI010000006">
    <property type="protein sequence ID" value="CAI5455035.1"/>
    <property type="molecule type" value="Genomic_DNA"/>
</dbReference>
<protein>
    <recommendedName>
        <fullName evidence="4">MAP kinase-activating death domain protein</fullName>
    </recommendedName>
</protein>
<organism evidence="12 13">
    <name type="scientific">Caenorhabditis angaria</name>
    <dbReference type="NCBI Taxonomy" id="860376"/>
    <lineage>
        <taxon>Eukaryota</taxon>
        <taxon>Metazoa</taxon>
        <taxon>Ecdysozoa</taxon>
        <taxon>Nematoda</taxon>
        <taxon>Chromadorea</taxon>
        <taxon>Rhabditida</taxon>
        <taxon>Rhabditina</taxon>
        <taxon>Rhabditomorpha</taxon>
        <taxon>Rhabditoidea</taxon>
        <taxon>Rhabditidae</taxon>
        <taxon>Peloderinae</taxon>
        <taxon>Caenorhabditis</taxon>
    </lineage>
</organism>
<feature type="compositionally biased region" description="Basic and acidic residues" evidence="10">
    <location>
        <begin position="954"/>
        <end position="965"/>
    </location>
</feature>
<keyword evidence="13" id="KW-1185">Reference proteome</keyword>
<keyword evidence="9" id="KW-0472">Membrane</keyword>
<dbReference type="PANTHER" id="PTHR13008">
    <property type="entry name" value="MAP-KINASE ACTIVATING DEATH DOMAIN PROTEIN MADD /DENN/AEX-3 C.ELEGANS"/>
    <property type="match status" value="1"/>
</dbReference>
<feature type="compositionally biased region" description="Low complexity" evidence="10">
    <location>
        <begin position="771"/>
        <end position="780"/>
    </location>
</feature>
<dbReference type="Pfam" id="PF25328">
    <property type="entry name" value="PH_MADD"/>
    <property type="match status" value="1"/>
</dbReference>
<evidence type="ECO:0000256" key="6">
    <source>
        <dbReference type="ARBA" id="ARBA00022490"/>
    </source>
</evidence>
<dbReference type="GO" id="GO:0005886">
    <property type="term" value="C:plasma membrane"/>
    <property type="evidence" value="ECO:0007669"/>
    <property type="project" value="UniProtKB-SubCell"/>
</dbReference>
<feature type="compositionally biased region" description="Pro residues" evidence="10">
    <location>
        <begin position="968"/>
        <end position="1011"/>
    </location>
</feature>
<dbReference type="Pfam" id="PF02141">
    <property type="entry name" value="DENN"/>
    <property type="match status" value="1"/>
</dbReference>
<dbReference type="InterPro" id="IPR002350">
    <property type="entry name" value="Kazal_dom"/>
</dbReference>
<name>A0A9P1N9U6_9PELO</name>
<accession>A0A9P1N9U6</accession>
<dbReference type="PROSITE" id="PS50211">
    <property type="entry name" value="DENN"/>
    <property type="match status" value="1"/>
</dbReference>
<proteinExistence type="inferred from homology"/>
<evidence type="ECO:0000259" key="11">
    <source>
        <dbReference type="PROSITE" id="PS50211"/>
    </source>
</evidence>
<evidence type="ECO:0000313" key="13">
    <source>
        <dbReference type="Proteomes" id="UP001152747"/>
    </source>
</evidence>
<reference evidence="12" key="1">
    <citation type="submission" date="2022-11" db="EMBL/GenBank/DDBJ databases">
        <authorList>
            <person name="Kikuchi T."/>
        </authorList>
    </citation>
    <scope>NUCLEOTIDE SEQUENCE</scope>
    <source>
        <strain evidence="12">PS1010</strain>
    </source>
</reference>
<comment type="caution">
    <text evidence="12">The sequence shown here is derived from an EMBL/GenBank/DDBJ whole genome shotgun (WGS) entry which is preliminary data.</text>
</comment>
<dbReference type="FunFam" id="3.40.50.11500:FF:000010">
    <property type="entry name" value="Protein CBR-AEX-3"/>
    <property type="match status" value="1"/>
</dbReference>
<dbReference type="Pfam" id="PF23629">
    <property type="entry name" value="Death_MADD"/>
    <property type="match status" value="1"/>
</dbReference>
<feature type="compositionally biased region" description="Low complexity" evidence="10">
    <location>
        <begin position="598"/>
        <end position="625"/>
    </location>
</feature>
<dbReference type="SMART" id="SM00799">
    <property type="entry name" value="DENN"/>
    <property type="match status" value="1"/>
</dbReference>
<evidence type="ECO:0000256" key="3">
    <source>
        <dbReference type="ARBA" id="ARBA00005978"/>
    </source>
</evidence>
<dbReference type="GO" id="GO:0006915">
    <property type="term" value="P:apoptotic process"/>
    <property type="evidence" value="ECO:0007669"/>
    <property type="project" value="UniProtKB-KW"/>
</dbReference>
<evidence type="ECO:0000256" key="10">
    <source>
        <dbReference type="SAM" id="MobiDB-lite"/>
    </source>
</evidence>
<dbReference type="InterPro" id="IPR056574">
    <property type="entry name" value="Death_MADD"/>
</dbReference>
<feature type="region of interest" description="Disordered" evidence="10">
    <location>
        <begin position="928"/>
        <end position="1063"/>
    </location>
</feature>
<keyword evidence="6" id="KW-0963">Cytoplasm</keyword>
<feature type="region of interest" description="Disordered" evidence="10">
    <location>
        <begin position="757"/>
        <end position="780"/>
    </location>
</feature>
<dbReference type="SMART" id="SM00801">
    <property type="entry name" value="dDENN"/>
    <property type="match status" value="1"/>
</dbReference>
<evidence type="ECO:0000313" key="12">
    <source>
        <dbReference type="EMBL" id="CAI5455035.1"/>
    </source>
</evidence>
<feature type="domain" description="UDENN" evidence="11">
    <location>
        <begin position="26"/>
        <end position="490"/>
    </location>
</feature>
<keyword evidence="5" id="KW-1003">Cell membrane</keyword>
<dbReference type="Pfam" id="PF03456">
    <property type="entry name" value="uDENN"/>
    <property type="match status" value="1"/>
</dbReference>
<evidence type="ECO:0000256" key="9">
    <source>
        <dbReference type="ARBA" id="ARBA00023136"/>
    </source>
</evidence>
<feature type="compositionally biased region" description="Polar residues" evidence="10">
    <location>
        <begin position="757"/>
        <end position="770"/>
    </location>
</feature>
<evidence type="ECO:0000256" key="5">
    <source>
        <dbReference type="ARBA" id="ARBA00022475"/>
    </source>
</evidence>
<feature type="region of interest" description="Disordered" evidence="10">
    <location>
        <begin position="645"/>
        <end position="699"/>
    </location>
</feature>
<dbReference type="Proteomes" id="UP001152747">
    <property type="component" value="Unassembled WGS sequence"/>
</dbReference>